<feature type="signal peptide" evidence="1">
    <location>
        <begin position="1"/>
        <end position="24"/>
    </location>
</feature>
<evidence type="ECO:0000256" key="1">
    <source>
        <dbReference type="SAM" id="SignalP"/>
    </source>
</evidence>
<reference evidence="2" key="1">
    <citation type="submission" date="2021-01" db="EMBL/GenBank/DDBJ databases">
        <authorList>
            <person name="Corre E."/>
            <person name="Pelletier E."/>
            <person name="Niang G."/>
            <person name="Scheremetjew M."/>
            <person name="Finn R."/>
            <person name="Kale V."/>
            <person name="Holt S."/>
            <person name="Cochrane G."/>
            <person name="Meng A."/>
            <person name="Brown T."/>
            <person name="Cohen L."/>
        </authorList>
    </citation>
    <scope>NUCLEOTIDE SEQUENCE</scope>
    <source>
        <strain evidence="2">CCMP3105</strain>
    </source>
</reference>
<gene>
    <name evidence="2" type="ORF">AMON00008_LOCUS62726</name>
    <name evidence="3" type="ORF">AMON00008_LOCUS62729</name>
</gene>
<proteinExistence type="predicted"/>
<name>A0A6T1N3V9_9DINO</name>
<accession>A0A6T1N3V9</accession>
<feature type="chain" id="PRO_5036191613" description="Phospholipase B-like" evidence="1">
    <location>
        <begin position="25"/>
        <end position="155"/>
    </location>
</feature>
<keyword evidence="1" id="KW-0732">Signal</keyword>
<dbReference type="EMBL" id="HBNR01087501">
    <property type="protein sequence ID" value="CAE4665673.1"/>
    <property type="molecule type" value="Transcribed_RNA"/>
</dbReference>
<evidence type="ECO:0008006" key="4">
    <source>
        <dbReference type="Google" id="ProtNLM"/>
    </source>
</evidence>
<sequence length="155" mass="16059">MASSGCVVRRLVALCVTTSILVHANITGTSNGDPLGLGPAAVQPLRGGDIAGLVSASASLYLRALQGEEPGLDLGGRCPCGFVALFALQGHLSALRGDAEDAASLLRLPLGPMLGPHLGFDFPESSSWPLRSRDIAALPTCGQVFRERARLRGRS</sequence>
<protein>
    <recommendedName>
        <fullName evidence="4">Phospholipase B-like</fullName>
    </recommendedName>
</protein>
<organism evidence="2">
    <name type="scientific">Alexandrium monilatum</name>
    <dbReference type="NCBI Taxonomy" id="311494"/>
    <lineage>
        <taxon>Eukaryota</taxon>
        <taxon>Sar</taxon>
        <taxon>Alveolata</taxon>
        <taxon>Dinophyceae</taxon>
        <taxon>Gonyaulacales</taxon>
        <taxon>Pyrocystaceae</taxon>
        <taxon>Alexandrium</taxon>
    </lineage>
</organism>
<evidence type="ECO:0000313" key="3">
    <source>
        <dbReference type="EMBL" id="CAE4665677.1"/>
    </source>
</evidence>
<dbReference type="AlphaFoldDB" id="A0A6T1N3V9"/>
<evidence type="ECO:0000313" key="2">
    <source>
        <dbReference type="EMBL" id="CAE4665673.1"/>
    </source>
</evidence>
<dbReference type="EMBL" id="HBNR01087504">
    <property type="protein sequence ID" value="CAE4665677.1"/>
    <property type="molecule type" value="Transcribed_RNA"/>
</dbReference>